<feature type="domain" description="Fibronectin type-III" evidence="2">
    <location>
        <begin position="416"/>
        <end position="512"/>
    </location>
</feature>
<dbReference type="InterPro" id="IPR044294">
    <property type="entry name" value="Lipase-like"/>
</dbReference>
<dbReference type="SUPFAM" id="SSF49265">
    <property type="entry name" value="Fibronectin type III"/>
    <property type="match status" value="1"/>
</dbReference>
<dbReference type="AlphaFoldDB" id="A0A9W7GSD2"/>
<dbReference type="Pfam" id="PF05057">
    <property type="entry name" value="DUF676"/>
    <property type="match status" value="1"/>
</dbReference>
<feature type="compositionally biased region" description="Basic and acidic residues" evidence="1">
    <location>
        <begin position="780"/>
        <end position="791"/>
    </location>
</feature>
<accession>A0A9W7GSD2</accession>
<sequence length="936" mass="104349">MSSDLRADIACPDGSTRSTMIYDVTTTRDVCQMLSEWCKAPLNKFCIYTVPDFPPSVDPFPDAIEAFPSPTLRCCLEDDRLLEPVVATISSPPSKIIYQCRVLTPTLFKNGNMKKRCSAFLSEQCREILRSQSFDVFFKPAEVAHLIARSLLLKNFPSSSDPNLEDDVSTLMSPLAFKRLPKEDWTKLIKDELTSLSTQIHESHEPPSLEALQTLYCSKCIENTYFGMEVWMVEACECSFASRTADGAKYPTIYDSDEQEIFNDTSHLLDISEGNKVHLGVNGNGIHIMTPEGKVFSWDLFSIKCWSYSKNILCWNELHTGTEYSVMTKDGYYVSGLLMDYALAIVAERGKEPACLQFQTLREKGKGTQVILDECKQRVNSMTVKSKNRKDPYKAKGSKLKTKKQLPSDNKNTLEPPSTPYCIRRTTRSVSIAWDAPPKGCNITRFEVKYGVRFTLGWSIAPSVSNNTATPMCVITGLEKDTNYVFMCRAMNDRGFWSDWSAVSEAVKTKEVDSPDPTHLVVLSHGIAAHDGCMSFVQNQLLSRYGASDLLVLNSTANASLGCTKDGINIGGHRLALDIVGCVKRHPDLCKISMIGHNIGGLYCRYAAGALYANGMFHIIKPVNFVTLGTPHLGFGGTLLSDGMANLLLGETGQQLGMRDAGVGRGVEPMMMKICHRQFLQALLFFPNRMVYANIQDDGRVDLCSGSIRNVNIYKDVSEAYLKAKFHNNYSGVIATDTSGNPPSTRGWDDGVIKGDTNSEQDDSGEEDEFVSLNSSPPRGGEKNKGKGKGGEDDEKGSMISKTKEEVGGDERVFRRYIFEMINDVGWRRMDVYGYGHDQLIDEPRWWWGGGRIRNFVVEHLVDAFMNVRDQEEELGTDGIRRSPIKRKSSAATIDFMEGLQAVDLGDGKVEVGSMKAQSNLGNLEMHEETNLYYYR</sequence>
<dbReference type="PANTHER" id="PTHR12482:SF62">
    <property type="entry name" value="LIPASE ROG1-RELATED"/>
    <property type="match status" value="1"/>
</dbReference>
<dbReference type="Proteomes" id="UP001165065">
    <property type="component" value="Unassembled WGS sequence"/>
</dbReference>
<feature type="region of interest" description="Disordered" evidence="1">
    <location>
        <begin position="383"/>
        <end position="420"/>
    </location>
</feature>
<gene>
    <name evidence="3" type="ORF">TrCOL_g7720</name>
</gene>
<keyword evidence="4" id="KW-1185">Reference proteome</keyword>
<comment type="caution">
    <text evidence="3">The sequence shown here is derived from an EMBL/GenBank/DDBJ whole genome shotgun (WGS) entry which is preliminary data.</text>
</comment>
<feature type="compositionally biased region" description="Polar residues" evidence="1">
    <location>
        <begin position="405"/>
        <end position="416"/>
    </location>
</feature>
<feature type="region of interest" description="Disordered" evidence="1">
    <location>
        <begin position="733"/>
        <end position="805"/>
    </location>
</feature>
<dbReference type="Gene3D" id="2.30.29.30">
    <property type="entry name" value="Pleckstrin-homology domain (PH domain)/Phosphotyrosine-binding domain (PTB)"/>
    <property type="match status" value="1"/>
</dbReference>
<feature type="compositionally biased region" description="Acidic residues" evidence="1">
    <location>
        <begin position="759"/>
        <end position="770"/>
    </location>
</feature>
<dbReference type="InterPro" id="IPR003961">
    <property type="entry name" value="FN3_dom"/>
</dbReference>
<feature type="compositionally biased region" description="Polar residues" evidence="1">
    <location>
        <begin position="733"/>
        <end position="744"/>
    </location>
</feature>
<dbReference type="PROSITE" id="PS50853">
    <property type="entry name" value="FN3"/>
    <property type="match status" value="1"/>
</dbReference>
<dbReference type="InterPro" id="IPR029058">
    <property type="entry name" value="AB_hydrolase_fold"/>
</dbReference>
<evidence type="ECO:0000313" key="3">
    <source>
        <dbReference type="EMBL" id="GMI49157.1"/>
    </source>
</evidence>
<dbReference type="EMBL" id="BRYA01000470">
    <property type="protein sequence ID" value="GMI49157.1"/>
    <property type="molecule type" value="Genomic_DNA"/>
</dbReference>
<name>A0A9W7GSD2_9STRA</name>
<evidence type="ECO:0000259" key="2">
    <source>
        <dbReference type="PROSITE" id="PS50853"/>
    </source>
</evidence>
<evidence type="ECO:0000313" key="4">
    <source>
        <dbReference type="Proteomes" id="UP001165065"/>
    </source>
</evidence>
<dbReference type="InterPro" id="IPR007751">
    <property type="entry name" value="DUF676_lipase-like"/>
</dbReference>
<dbReference type="InterPro" id="IPR036116">
    <property type="entry name" value="FN3_sf"/>
</dbReference>
<dbReference type="InterPro" id="IPR011993">
    <property type="entry name" value="PH-like_dom_sf"/>
</dbReference>
<reference evidence="4" key="1">
    <citation type="journal article" date="2023" name="Commun. Biol.">
        <title>Genome analysis of Parmales, the sister group of diatoms, reveals the evolutionary specialization of diatoms from phago-mixotrophs to photoautotrophs.</title>
        <authorList>
            <person name="Ban H."/>
            <person name="Sato S."/>
            <person name="Yoshikawa S."/>
            <person name="Yamada K."/>
            <person name="Nakamura Y."/>
            <person name="Ichinomiya M."/>
            <person name="Sato N."/>
            <person name="Blanc-Mathieu R."/>
            <person name="Endo H."/>
            <person name="Kuwata A."/>
            <person name="Ogata H."/>
        </authorList>
    </citation>
    <scope>NUCLEOTIDE SEQUENCE [LARGE SCALE GENOMIC DNA]</scope>
</reference>
<dbReference type="SMART" id="SM00060">
    <property type="entry name" value="FN3"/>
    <property type="match status" value="1"/>
</dbReference>
<dbReference type="InterPro" id="IPR013783">
    <property type="entry name" value="Ig-like_fold"/>
</dbReference>
<organism evidence="3 4">
    <name type="scientific">Triparma columacea</name>
    <dbReference type="NCBI Taxonomy" id="722753"/>
    <lineage>
        <taxon>Eukaryota</taxon>
        <taxon>Sar</taxon>
        <taxon>Stramenopiles</taxon>
        <taxon>Ochrophyta</taxon>
        <taxon>Bolidophyceae</taxon>
        <taxon>Parmales</taxon>
        <taxon>Triparmaceae</taxon>
        <taxon>Triparma</taxon>
    </lineage>
</organism>
<protein>
    <recommendedName>
        <fullName evidence="2">Fibronectin type-III domain-containing protein</fullName>
    </recommendedName>
</protein>
<evidence type="ECO:0000256" key="1">
    <source>
        <dbReference type="SAM" id="MobiDB-lite"/>
    </source>
</evidence>
<dbReference type="CDD" id="cd00063">
    <property type="entry name" value="FN3"/>
    <property type="match status" value="1"/>
</dbReference>
<proteinExistence type="predicted"/>
<dbReference type="Gene3D" id="2.60.40.10">
    <property type="entry name" value="Immunoglobulins"/>
    <property type="match status" value="1"/>
</dbReference>
<dbReference type="SUPFAM" id="SSF53474">
    <property type="entry name" value="alpha/beta-Hydrolases"/>
    <property type="match status" value="1"/>
</dbReference>
<dbReference type="PANTHER" id="PTHR12482">
    <property type="entry name" value="LIPASE ROG1-RELATED-RELATED"/>
    <property type="match status" value="1"/>
</dbReference>
<dbReference type="Pfam" id="PF00041">
    <property type="entry name" value="fn3"/>
    <property type="match status" value="1"/>
</dbReference>
<dbReference type="Gene3D" id="3.40.50.1820">
    <property type="entry name" value="alpha/beta hydrolase"/>
    <property type="match status" value="1"/>
</dbReference>
<dbReference type="OrthoDB" id="273452at2759"/>